<gene>
    <name evidence="1" type="ORF">TRIUR3_28408</name>
</gene>
<sequence length="326" mass="37328">MAASSGTASCAPRRCSAVVPPGIPPTKEMEVICNRNRCFSLWEAEVEPTALALQQFEWGGLGTRLMDAKAEQLLVKAGEMHRDINVLLLYWVDMIEELTYERCALCDRIAEDRIHRPETKYRIIMRDVASRLVVLRKGKTPGMKEFWSRLQELKDKIYVARHAMESHYRVDVVEQAHRKLVHIKLSMRLVLREMMTSLGWAAPVFTACFQGQEMYVCKVELFPGHVSIMENIITITGAEMKTEADAVESAALAAILYLEVEKHMSHGELYVYQAEDMVQLATSLADHVFQEWNIMLDSLKENDMECRTQFGMHVIEGPNDWVYNVK</sequence>
<proteinExistence type="predicted"/>
<dbReference type="AlphaFoldDB" id="M7YF61"/>
<organism evidence="1">
    <name type="scientific">Triticum urartu</name>
    <name type="common">Red wild einkorn</name>
    <name type="synonym">Crithodium urartu</name>
    <dbReference type="NCBI Taxonomy" id="4572"/>
    <lineage>
        <taxon>Eukaryota</taxon>
        <taxon>Viridiplantae</taxon>
        <taxon>Streptophyta</taxon>
        <taxon>Embryophyta</taxon>
        <taxon>Tracheophyta</taxon>
        <taxon>Spermatophyta</taxon>
        <taxon>Magnoliopsida</taxon>
        <taxon>Liliopsida</taxon>
        <taxon>Poales</taxon>
        <taxon>Poaceae</taxon>
        <taxon>BOP clade</taxon>
        <taxon>Pooideae</taxon>
        <taxon>Triticodae</taxon>
        <taxon>Triticeae</taxon>
        <taxon>Triticinae</taxon>
        <taxon>Triticum</taxon>
    </lineage>
</organism>
<dbReference type="EMBL" id="KD248459">
    <property type="protein sequence ID" value="EMS48958.1"/>
    <property type="molecule type" value="Genomic_DNA"/>
</dbReference>
<accession>M7YF61</accession>
<protein>
    <submittedName>
        <fullName evidence="1">Uncharacterized protein</fullName>
    </submittedName>
</protein>
<evidence type="ECO:0000313" key="1">
    <source>
        <dbReference type="EMBL" id="EMS48958.1"/>
    </source>
</evidence>
<name>M7YF61_TRIUA</name>
<reference evidence="1" key="1">
    <citation type="journal article" date="2013" name="Nature">
        <title>Draft genome of the wheat A-genome progenitor Triticum urartu.</title>
        <authorList>
            <person name="Ling H.Q."/>
            <person name="Zhao S."/>
            <person name="Liu D."/>
            <person name="Wang J."/>
            <person name="Sun H."/>
            <person name="Zhang C."/>
            <person name="Fan H."/>
            <person name="Li D."/>
            <person name="Dong L."/>
            <person name="Tao Y."/>
            <person name="Gao C."/>
            <person name="Wu H."/>
            <person name="Li Y."/>
            <person name="Cui Y."/>
            <person name="Guo X."/>
            <person name="Zheng S."/>
            <person name="Wang B."/>
            <person name="Yu K."/>
            <person name="Liang Q."/>
            <person name="Yang W."/>
            <person name="Lou X."/>
            <person name="Chen J."/>
            <person name="Feng M."/>
            <person name="Jian J."/>
            <person name="Zhang X."/>
            <person name="Luo G."/>
            <person name="Jiang Y."/>
            <person name="Liu J."/>
            <person name="Wang Z."/>
            <person name="Sha Y."/>
            <person name="Zhang B."/>
            <person name="Wu H."/>
            <person name="Tang D."/>
            <person name="Shen Q."/>
            <person name="Xue P."/>
            <person name="Zou S."/>
            <person name="Wang X."/>
            <person name="Liu X."/>
            <person name="Wang F."/>
            <person name="Yang Y."/>
            <person name="An X."/>
            <person name="Dong Z."/>
            <person name="Zhang K."/>
            <person name="Zhang X."/>
            <person name="Luo M.C."/>
            <person name="Dvorak J."/>
            <person name="Tong Y."/>
            <person name="Wang J."/>
            <person name="Yang H."/>
            <person name="Li Z."/>
            <person name="Wang D."/>
            <person name="Zhang A."/>
            <person name="Wang J."/>
        </authorList>
    </citation>
    <scope>NUCLEOTIDE SEQUENCE</scope>
</reference>